<reference evidence="9" key="1">
    <citation type="journal article" date="2021" name="IMA Fungus">
        <title>Genomic characterization of three marine fungi, including Emericellopsis atlantica sp. nov. with signatures of a generalist lifestyle and marine biomass degradation.</title>
        <authorList>
            <person name="Hagestad O.C."/>
            <person name="Hou L."/>
            <person name="Andersen J.H."/>
            <person name="Hansen E.H."/>
            <person name="Altermark B."/>
            <person name="Li C."/>
            <person name="Kuhnert E."/>
            <person name="Cox R.J."/>
            <person name="Crous P.W."/>
            <person name="Spatafora J.W."/>
            <person name="Lail K."/>
            <person name="Amirebrahimi M."/>
            <person name="Lipzen A."/>
            <person name="Pangilinan J."/>
            <person name="Andreopoulos W."/>
            <person name="Hayes R.D."/>
            <person name="Ng V."/>
            <person name="Grigoriev I.V."/>
            <person name="Jackson S.A."/>
            <person name="Sutton T.D.S."/>
            <person name="Dobson A.D.W."/>
            <person name="Rama T."/>
        </authorList>
    </citation>
    <scope>NUCLEOTIDE SEQUENCE</scope>
    <source>
        <strain evidence="9">TRa018bII</strain>
    </source>
</reference>
<dbReference type="GO" id="GO:0009055">
    <property type="term" value="F:electron transfer activity"/>
    <property type="evidence" value="ECO:0007669"/>
    <property type="project" value="InterPro"/>
</dbReference>
<dbReference type="InterPro" id="IPR018495">
    <property type="entry name" value="Succ_DH_cyt_bsu_CS"/>
</dbReference>
<sequence>MVAPQGLRNMLPKPKIAFRALSLTSTGSAWRVNTTAFSPSAFVPYNHGHLILAQQRLRRPVSPHLAIYRMQINYFTSPVHRITGCLVSGTIYAFGATYLVSPLFGWHVDIASIAAAFGDLPIAAKLSAKFAFAWPFVFHCVNGCGHLIWDTGRRFKTKQIVAQGWTIVGLSLAGAGWLAFMV</sequence>
<dbReference type="InterPro" id="IPR034804">
    <property type="entry name" value="SQR/QFR_C/D"/>
</dbReference>
<feature type="transmembrane region" description="Helical" evidence="8">
    <location>
        <begin position="161"/>
        <end position="180"/>
    </location>
</feature>
<organism evidence="9 10">
    <name type="scientific">Amylocarpus encephaloides</name>
    <dbReference type="NCBI Taxonomy" id="45428"/>
    <lineage>
        <taxon>Eukaryota</taxon>
        <taxon>Fungi</taxon>
        <taxon>Dikarya</taxon>
        <taxon>Ascomycota</taxon>
        <taxon>Pezizomycotina</taxon>
        <taxon>Leotiomycetes</taxon>
        <taxon>Helotiales</taxon>
        <taxon>Helotiales incertae sedis</taxon>
        <taxon>Amylocarpus</taxon>
    </lineage>
</organism>
<comment type="subcellular location">
    <subcellularLocation>
        <location evidence="1">Membrane</location>
        <topology evidence="1">Multi-pass membrane protein</topology>
    </subcellularLocation>
</comment>
<dbReference type="OrthoDB" id="588261at2759"/>
<dbReference type="PANTHER" id="PTHR10978:SF5">
    <property type="entry name" value="SUCCINATE DEHYDROGENASE CYTOCHROME B560 SUBUNIT, MITOCHONDRIAL"/>
    <property type="match status" value="1"/>
</dbReference>
<accession>A0A9P8CA42</accession>
<dbReference type="AlphaFoldDB" id="A0A9P8CA42"/>
<evidence type="ECO:0000313" key="10">
    <source>
        <dbReference type="Proteomes" id="UP000824998"/>
    </source>
</evidence>
<proteinExistence type="predicted"/>
<dbReference type="CDD" id="cd03499">
    <property type="entry name" value="SQR_TypeC_SdhC"/>
    <property type="match status" value="1"/>
</dbReference>
<name>A0A9P8CA42_9HELO</name>
<evidence type="ECO:0000256" key="7">
    <source>
        <dbReference type="ARBA" id="ARBA00023136"/>
    </source>
</evidence>
<dbReference type="Pfam" id="PF01127">
    <property type="entry name" value="Sdh_cyt"/>
    <property type="match status" value="1"/>
</dbReference>
<keyword evidence="2" id="KW-0349">Heme</keyword>
<evidence type="ECO:0000256" key="4">
    <source>
        <dbReference type="ARBA" id="ARBA00022723"/>
    </source>
</evidence>
<protein>
    <submittedName>
        <fullName evidence="9">Succinate dehydrogenase cytochrome b560 subunit</fullName>
    </submittedName>
</protein>
<dbReference type="EMBL" id="MU251358">
    <property type="protein sequence ID" value="KAG9239503.1"/>
    <property type="molecule type" value="Genomic_DNA"/>
</dbReference>
<evidence type="ECO:0000313" key="9">
    <source>
        <dbReference type="EMBL" id="KAG9239503.1"/>
    </source>
</evidence>
<evidence type="ECO:0000256" key="1">
    <source>
        <dbReference type="ARBA" id="ARBA00004141"/>
    </source>
</evidence>
<evidence type="ECO:0000256" key="6">
    <source>
        <dbReference type="ARBA" id="ARBA00023004"/>
    </source>
</evidence>
<keyword evidence="3 8" id="KW-0812">Transmembrane</keyword>
<keyword evidence="10" id="KW-1185">Reference proteome</keyword>
<dbReference type="GO" id="GO:0046872">
    <property type="term" value="F:metal ion binding"/>
    <property type="evidence" value="ECO:0007669"/>
    <property type="project" value="UniProtKB-KW"/>
</dbReference>
<keyword evidence="6" id="KW-0408">Iron</keyword>
<evidence type="ECO:0000256" key="8">
    <source>
        <dbReference type="SAM" id="Phobius"/>
    </source>
</evidence>
<evidence type="ECO:0000256" key="2">
    <source>
        <dbReference type="ARBA" id="ARBA00022617"/>
    </source>
</evidence>
<keyword evidence="7 8" id="KW-0472">Membrane</keyword>
<feature type="transmembrane region" description="Helical" evidence="8">
    <location>
        <begin position="130"/>
        <end position="149"/>
    </location>
</feature>
<dbReference type="PROSITE" id="PS01000">
    <property type="entry name" value="SDH_CYT_1"/>
    <property type="match status" value="1"/>
</dbReference>
<dbReference type="InterPro" id="IPR000701">
    <property type="entry name" value="SuccDH_FuR_B_TM-su"/>
</dbReference>
<dbReference type="SUPFAM" id="SSF81343">
    <property type="entry name" value="Fumarate reductase respiratory complex transmembrane subunits"/>
    <property type="match status" value="1"/>
</dbReference>
<evidence type="ECO:0000256" key="5">
    <source>
        <dbReference type="ARBA" id="ARBA00022989"/>
    </source>
</evidence>
<dbReference type="Proteomes" id="UP000824998">
    <property type="component" value="Unassembled WGS sequence"/>
</dbReference>
<keyword evidence="5 8" id="KW-1133">Transmembrane helix</keyword>
<dbReference type="GO" id="GO:0006099">
    <property type="term" value="P:tricarboxylic acid cycle"/>
    <property type="evidence" value="ECO:0007669"/>
    <property type="project" value="InterPro"/>
</dbReference>
<dbReference type="PANTHER" id="PTHR10978">
    <property type="entry name" value="SUCCINATE DEHYDROGENASE CYTOCHROME B560 SUBUNIT"/>
    <property type="match status" value="1"/>
</dbReference>
<keyword evidence="4" id="KW-0479">Metal-binding</keyword>
<dbReference type="InterPro" id="IPR014314">
    <property type="entry name" value="Succ_DH_cytb556"/>
</dbReference>
<comment type="caution">
    <text evidence="9">The sequence shown here is derived from an EMBL/GenBank/DDBJ whole genome shotgun (WGS) entry which is preliminary data.</text>
</comment>
<dbReference type="NCBIfam" id="TIGR02970">
    <property type="entry name" value="succ_dehyd_cytB"/>
    <property type="match status" value="1"/>
</dbReference>
<gene>
    <name evidence="9" type="ORF">BJ875DRAFT_501361</name>
</gene>
<dbReference type="GO" id="GO:0016020">
    <property type="term" value="C:membrane"/>
    <property type="evidence" value="ECO:0007669"/>
    <property type="project" value="UniProtKB-SubCell"/>
</dbReference>
<feature type="transmembrane region" description="Helical" evidence="8">
    <location>
        <begin position="79"/>
        <end position="100"/>
    </location>
</feature>
<dbReference type="GO" id="GO:0005739">
    <property type="term" value="C:mitochondrion"/>
    <property type="evidence" value="ECO:0007669"/>
    <property type="project" value="GOC"/>
</dbReference>
<evidence type="ECO:0000256" key="3">
    <source>
        <dbReference type="ARBA" id="ARBA00022692"/>
    </source>
</evidence>
<dbReference type="Gene3D" id="1.20.1300.10">
    <property type="entry name" value="Fumarate reductase/succinate dehydrogenase, transmembrane subunit"/>
    <property type="match status" value="1"/>
</dbReference>
<dbReference type="GO" id="GO:0006121">
    <property type="term" value="P:mitochondrial electron transport, succinate to ubiquinone"/>
    <property type="evidence" value="ECO:0007669"/>
    <property type="project" value="TreeGrafter"/>
</dbReference>